<organism evidence="1 2">
    <name type="scientific">Streptococcus cristatus</name>
    <dbReference type="NCBI Taxonomy" id="45634"/>
    <lineage>
        <taxon>Bacteria</taxon>
        <taxon>Bacillati</taxon>
        <taxon>Bacillota</taxon>
        <taxon>Bacilli</taxon>
        <taxon>Lactobacillales</taxon>
        <taxon>Streptococcaceae</taxon>
        <taxon>Streptococcus</taxon>
    </lineage>
</organism>
<name>A0AAW5WND3_STRCR</name>
<accession>A0AAW5WND3</accession>
<dbReference type="EMBL" id="JAKUYZ010000011">
    <property type="protein sequence ID" value="MCY7221922.1"/>
    <property type="molecule type" value="Genomic_DNA"/>
</dbReference>
<protein>
    <recommendedName>
        <fullName evidence="3">HNH endonuclease</fullName>
    </recommendedName>
</protein>
<evidence type="ECO:0008006" key="3">
    <source>
        <dbReference type="Google" id="ProtNLM"/>
    </source>
</evidence>
<reference evidence="1" key="2">
    <citation type="submission" date="2022-02" db="EMBL/GenBank/DDBJ databases">
        <authorList>
            <person name="Christensen J.J.E."/>
            <person name="Jensen C.S."/>
            <person name="Nielsen X.C."/>
            <person name="Dargis R."/>
        </authorList>
    </citation>
    <scope>NUCLEOTIDE SEQUENCE</scope>
    <source>
        <strain evidence="1">K13014465</strain>
    </source>
</reference>
<dbReference type="AlphaFoldDB" id="A0AAW5WND3"/>
<proteinExistence type="predicted"/>
<dbReference type="Proteomes" id="UP001208029">
    <property type="component" value="Unassembled WGS sequence"/>
</dbReference>
<gene>
    <name evidence="1" type="ORF">MK546_07480</name>
</gene>
<reference evidence="1" key="1">
    <citation type="journal article" date="2022" name="Med Res Arch">
        <title>Genomic identification of streptococcal strains and relation to clinical characteristics. A substudy to The Partial Oral Treatment of Endocarditis (POET) Trial.</title>
        <authorList>
            <person name="Christensen J."/>
            <person name="Jensen C."/>
            <person name="Dargis R."/>
            <person name="Nielsen X."/>
            <person name="Pries- Heje M."/>
            <person name="Wiingaard C."/>
            <person name="Ihlemann N."/>
            <person name="Gill S."/>
            <person name="Bruun N."/>
            <person name="Elming H."/>
            <person name="Povlsen J."/>
            <person name="Madsen T."/>
            <person name="Jensen K."/>
            <person name="Fuursted K."/>
            <person name="Ostergaard L."/>
            <person name="Christiansen U."/>
            <person name="Rosenvinge F."/>
            <person name="Helweg-Larsen J."/>
            <person name="Fosbol E."/>
            <person name="Kober L."/>
            <person name="Torp-Pedersen C."/>
            <person name="Tonder N."/>
            <person name="Moser C."/>
            <person name="Iversen K."/>
            <person name="Bundgaard H."/>
        </authorList>
    </citation>
    <scope>NUCLEOTIDE SEQUENCE</scope>
    <source>
        <strain evidence="1">K13014465</strain>
    </source>
</reference>
<evidence type="ECO:0000313" key="1">
    <source>
        <dbReference type="EMBL" id="MCY7221922.1"/>
    </source>
</evidence>
<sequence length="101" mass="12010">MIPREVLVDEADTLDNMTLRCRRCNVVKRPSHKLGGKTFQTTEAALMWILFTRQPKTYQEFESYCRKYGMTMANVRFEEAWAMAKWLEKEGKYTIDKDSKF</sequence>
<comment type="caution">
    <text evidence="1">The sequence shown here is derived from an EMBL/GenBank/DDBJ whole genome shotgun (WGS) entry which is preliminary data.</text>
</comment>
<evidence type="ECO:0000313" key="2">
    <source>
        <dbReference type="Proteomes" id="UP001208029"/>
    </source>
</evidence>